<dbReference type="PANTHER" id="PTHR24363:SF0">
    <property type="entry name" value="SERINE_THREONINE KINASE LIKE DOMAIN CONTAINING 1"/>
    <property type="match status" value="1"/>
</dbReference>
<dbReference type="Gene3D" id="1.25.40.10">
    <property type="entry name" value="Tetratricopeptide repeat domain"/>
    <property type="match status" value="1"/>
</dbReference>
<evidence type="ECO:0000313" key="13">
    <source>
        <dbReference type="Proteomes" id="UP001333818"/>
    </source>
</evidence>
<dbReference type="PROSITE" id="PS50011">
    <property type="entry name" value="PROTEIN_KINASE_DOM"/>
    <property type="match status" value="1"/>
</dbReference>
<dbReference type="GO" id="GO:0004674">
    <property type="term" value="F:protein serine/threonine kinase activity"/>
    <property type="evidence" value="ECO:0007669"/>
    <property type="project" value="UniProtKB-KW"/>
</dbReference>
<proteinExistence type="predicted"/>
<evidence type="ECO:0000256" key="2">
    <source>
        <dbReference type="ARBA" id="ARBA00022527"/>
    </source>
</evidence>
<dbReference type="Gene3D" id="1.10.510.10">
    <property type="entry name" value="Transferase(Phosphotransferase) domain 1"/>
    <property type="match status" value="1"/>
</dbReference>
<dbReference type="PANTHER" id="PTHR24363">
    <property type="entry name" value="SERINE/THREONINE PROTEIN KINASE"/>
    <property type="match status" value="1"/>
</dbReference>
<feature type="compositionally biased region" description="Pro residues" evidence="9">
    <location>
        <begin position="509"/>
        <end position="524"/>
    </location>
</feature>
<evidence type="ECO:0000259" key="11">
    <source>
        <dbReference type="PROSITE" id="PS50011"/>
    </source>
</evidence>
<organism evidence="12 13">
    <name type="scientific">Tumidithrix elongata BACA0141</name>
    <dbReference type="NCBI Taxonomy" id="2716417"/>
    <lineage>
        <taxon>Bacteria</taxon>
        <taxon>Bacillati</taxon>
        <taxon>Cyanobacteriota</taxon>
        <taxon>Cyanophyceae</taxon>
        <taxon>Pseudanabaenales</taxon>
        <taxon>Pseudanabaenaceae</taxon>
        <taxon>Tumidithrix</taxon>
        <taxon>Tumidithrix elongata</taxon>
    </lineage>
</organism>
<dbReference type="EMBL" id="JAZBJZ010000067">
    <property type="protein sequence ID" value="MEE3718197.1"/>
    <property type="molecule type" value="Genomic_DNA"/>
</dbReference>
<evidence type="ECO:0000256" key="9">
    <source>
        <dbReference type="SAM" id="MobiDB-lite"/>
    </source>
</evidence>
<dbReference type="InterPro" id="IPR011009">
    <property type="entry name" value="Kinase-like_dom_sf"/>
</dbReference>
<sequence>KYSLLHQTPLHFILELAIHRDIKPANLIRRKKDGKIVLIDFGAVKEVGRAKVDPTHTTTVSLVIGSLGYMPDEQAANKPRYASDIYAVGRVAIQALTGLRPDQFVDDQNTGELVWQNYAQSCQELTSVLDKMVRSHFKERYADASEALVAVRSLSTITEGYLDPTLLPNYLAQTVIGQQEIATTLTGFSPTIQETVGIPISPEILPTVAVNKHGQNQVIAATEIVNSASVSKSLRTQIVPDANSSSKRHSLVWLWGLLGVLSIGFAGFGSYTWLRDRDFQNALDDAKRFQSSANYAACLDKVGSIPSDNSLSEKAKMISQSCKLGQAKEQLTTAQNLAKEGKHQEAIAIASKISTDTPSHAQAKASIADWSDALLVKATDIYAKDGKLNEAVNLANSIPSDTAAGKKARDLVPQWQSAWKNSEANFKLANDASQKRDWAKAIASAKQVADTPFWTGKIQPIRKKAEDELALLSQPAPVNIINPPSGSTDRIVDNPVYNPTPVYDTRPSYSPPPQQEVYTPPAPAPERVYSAPAPSSDCNRKHC</sequence>
<keyword evidence="10" id="KW-0472">Membrane</keyword>
<feature type="domain" description="Protein kinase" evidence="11">
    <location>
        <begin position="1"/>
        <end position="162"/>
    </location>
</feature>
<evidence type="ECO:0000256" key="1">
    <source>
        <dbReference type="ARBA" id="ARBA00012513"/>
    </source>
</evidence>
<dbReference type="Pfam" id="PF00069">
    <property type="entry name" value="Pkinase"/>
    <property type="match status" value="1"/>
</dbReference>
<keyword evidence="4" id="KW-0547">Nucleotide-binding</keyword>
<comment type="catalytic activity">
    <reaction evidence="8">
        <text>L-seryl-[protein] + ATP = O-phospho-L-seryl-[protein] + ADP + H(+)</text>
        <dbReference type="Rhea" id="RHEA:17989"/>
        <dbReference type="Rhea" id="RHEA-COMP:9863"/>
        <dbReference type="Rhea" id="RHEA-COMP:11604"/>
        <dbReference type="ChEBI" id="CHEBI:15378"/>
        <dbReference type="ChEBI" id="CHEBI:29999"/>
        <dbReference type="ChEBI" id="CHEBI:30616"/>
        <dbReference type="ChEBI" id="CHEBI:83421"/>
        <dbReference type="ChEBI" id="CHEBI:456216"/>
        <dbReference type="EC" id="2.7.11.1"/>
    </reaction>
</comment>
<evidence type="ECO:0000256" key="3">
    <source>
        <dbReference type="ARBA" id="ARBA00022679"/>
    </source>
</evidence>
<evidence type="ECO:0000256" key="4">
    <source>
        <dbReference type="ARBA" id="ARBA00022741"/>
    </source>
</evidence>
<dbReference type="EC" id="2.7.11.1" evidence="1"/>
<dbReference type="SUPFAM" id="SSF56112">
    <property type="entry name" value="Protein kinase-like (PK-like)"/>
    <property type="match status" value="1"/>
</dbReference>
<evidence type="ECO:0000313" key="12">
    <source>
        <dbReference type="EMBL" id="MEE3718197.1"/>
    </source>
</evidence>
<evidence type="ECO:0000256" key="5">
    <source>
        <dbReference type="ARBA" id="ARBA00022777"/>
    </source>
</evidence>
<feature type="transmembrane region" description="Helical" evidence="10">
    <location>
        <begin position="252"/>
        <end position="274"/>
    </location>
</feature>
<keyword evidence="5" id="KW-0418">Kinase</keyword>
<comment type="caution">
    <text evidence="12">The sequence shown here is derived from an EMBL/GenBank/DDBJ whole genome shotgun (WGS) entry which is preliminary data.</text>
</comment>
<reference evidence="12" key="1">
    <citation type="submission" date="2024-01" db="EMBL/GenBank/DDBJ databases">
        <title>Bank of Algae and Cyanobacteria of the Azores (BACA) strain genomes.</title>
        <authorList>
            <person name="Luz R."/>
            <person name="Cordeiro R."/>
            <person name="Fonseca A."/>
            <person name="Goncalves V."/>
        </authorList>
    </citation>
    <scope>NUCLEOTIDE SEQUENCE</scope>
    <source>
        <strain evidence="12">BACA0141</strain>
    </source>
</reference>
<keyword evidence="6" id="KW-0067">ATP-binding</keyword>
<evidence type="ECO:0000256" key="6">
    <source>
        <dbReference type="ARBA" id="ARBA00022840"/>
    </source>
</evidence>
<feature type="region of interest" description="Disordered" evidence="9">
    <location>
        <begin position="478"/>
        <end position="543"/>
    </location>
</feature>
<dbReference type="Proteomes" id="UP001333818">
    <property type="component" value="Unassembled WGS sequence"/>
</dbReference>
<evidence type="ECO:0000256" key="7">
    <source>
        <dbReference type="ARBA" id="ARBA00047899"/>
    </source>
</evidence>
<keyword evidence="2" id="KW-0723">Serine/threonine-protein kinase</keyword>
<evidence type="ECO:0000256" key="8">
    <source>
        <dbReference type="ARBA" id="ARBA00048679"/>
    </source>
</evidence>
<keyword evidence="3" id="KW-0808">Transferase</keyword>
<accession>A0AAW9PV58</accession>
<name>A0AAW9PV58_9CYAN</name>
<dbReference type="AlphaFoldDB" id="A0AAW9PV58"/>
<dbReference type="InterPro" id="IPR000719">
    <property type="entry name" value="Prot_kinase_dom"/>
</dbReference>
<protein>
    <recommendedName>
        <fullName evidence="1">non-specific serine/threonine protein kinase</fullName>
        <ecNumber evidence="1">2.7.11.1</ecNumber>
    </recommendedName>
</protein>
<evidence type="ECO:0000256" key="10">
    <source>
        <dbReference type="SAM" id="Phobius"/>
    </source>
</evidence>
<dbReference type="RefSeq" id="WP_330484629.1">
    <property type="nucleotide sequence ID" value="NZ_JAZBJZ010000067.1"/>
</dbReference>
<gene>
    <name evidence="12" type="ORF">V2H45_15770</name>
</gene>
<keyword evidence="13" id="KW-1185">Reference proteome</keyword>
<keyword evidence="10" id="KW-1133">Transmembrane helix</keyword>
<comment type="catalytic activity">
    <reaction evidence="7">
        <text>L-threonyl-[protein] + ATP = O-phospho-L-threonyl-[protein] + ADP + H(+)</text>
        <dbReference type="Rhea" id="RHEA:46608"/>
        <dbReference type="Rhea" id="RHEA-COMP:11060"/>
        <dbReference type="Rhea" id="RHEA-COMP:11605"/>
        <dbReference type="ChEBI" id="CHEBI:15378"/>
        <dbReference type="ChEBI" id="CHEBI:30013"/>
        <dbReference type="ChEBI" id="CHEBI:30616"/>
        <dbReference type="ChEBI" id="CHEBI:61977"/>
        <dbReference type="ChEBI" id="CHEBI:456216"/>
        <dbReference type="EC" id="2.7.11.1"/>
    </reaction>
</comment>
<dbReference type="InterPro" id="IPR011990">
    <property type="entry name" value="TPR-like_helical_dom_sf"/>
</dbReference>
<dbReference type="GO" id="GO:0005524">
    <property type="term" value="F:ATP binding"/>
    <property type="evidence" value="ECO:0007669"/>
    <property type="project" value="UniProtKB-KW"/>
</dbReference>
<keyword evidence="10" id="KW-0812">Transmembrane</keyword>
<feature type="non-terminal residue" evidence="12">
    <location>
        <position position="1"/>
    </location>
</feature>